<evidence type="ECO:0000256" key="3">
    <source>
        <dbReference type="ARBA" id="ARBA00023163"/>
    </source>
</evidence>
<sequence length="166" mass="18467">MRDAGNKRMTRNSRGSVIGRLQSAARLSRTALAERLLDQGLYAGQDKIMLALHLENGLTPSQLAERLGVRPPTITKTINRLAAQGFVEKRASETDARRAHIYLTGNGTEAIRAIERSVRKTEKQALKSLDKKEQKALVKLLARIEANLSRKGPVLVEEEEELEEEA</sequence>
<dbReference type="PANTHER" id="PTHR42756">
    <property type="entry name" value="TRANSCRIPTIONAL REGULATOR, MARR"/>
    <property type="match status" value="1"/>
</dbReference>
<evidence type="ECO:0000256" key="1">
    <source>
        <dbReference type="ARBA" id="ARBA00023015"/>
    </source>
</evidence>
<name>Q11EF4_CHESB</name>
<dbReference type="PRINTS" id="PR00598">
    <property type="entry name" value="HTHMARR"/>
</dbReference>
<feature type="domain" description="HTH marR-type" evidence="4">
    <location>
        <begin position="14"/>
        <end position="146"/>
    </location>
</feature>
<dbReference type="SMART" id="SM00347">
    <property type="entry name" value="HTH_MARR"/>
    <property type="match status" value="1"/>
</dbReference>
<evidence type="ECO:0000259" key="4">
    <source>
        <dbReference type="PROSITE" id="PS50995"/>
    </source>
</evidence>
<dbReference type="Gene3D" id="1.10.10.10">
    <property type="entry name" value="Winged helix-like DNA-binding domain superfamily/Winged helix DNA-binding domain"/>
    <property type="match status" value="1"/>
</dbReference>
<dbReference type="InterPro" id="IPR000835">
    <property type="entry name" value="HTH_MarR-typ"/>
</dbReference>
<keyword evidence="1" id="KW-0805">Transcription regulation</keyword>
<evidence type="ECO:0000313" key="5">
    <source>
        <dbReference type="EMBL" id="ABG64221.1"/>
    </source>
</evidence>
<dbReference type="PANTHER" id="PTHR42756:SF1">
    <property type="entry name" value="TRANSCRIPTIONAL REPRESSOR OF EMRAB OPERON"/>
    <property type="match status" value="1"/>
</dbReference>
<gene>
    <name evidence="5" type="ordered locus">Meso_2845</name>
</gene>
<dbReference type="InterPro" id="IPR011991">
    <property type="entry name" value="ArsR-like_HTH"/>
</dbReference>
<reference evidence="5" key="1">
    <citation type="submission" date="2006-06" db="EMBL/GenBank/DDBJ databases">
        <title>Complete sequence of chromosome of Chelativorans sp. BNC1.</title>
        <authorList>
            <consortium name="US DOE Joint Genome Institute"/>
            <person name="Copeland A."/>
            <person name="Lucas S."/>
            <person name="Lapidus A."/>
            <person name="Barry K."/>
            <person name="Detter J.C."/>
            <person name="Glavina del Rio T."/>
            <person name="Hammon N."/>
            <person name="Israni S."/>
            <person name="Dalin E."/>
            <person name="Tice H."/>
            <person name="Pitluck S."/>
            <person name="Chertkov O."/>
            <person name="Brettin T."/>
            <person name="Bruce D."/>
            <person name="Han C."/>
            <person name="Tapia R."/>
            <person name="Gilna P."/>
            <person name="Schmutz J."/>
            <person name="Larimer F."/>
            <person name="Land M."/>
            <person name="Hauser L."/>
            <person name="Kyrpides N."/>
            <person name="Mikhailova N."/>
            <person name="Richardson P."/>
        </authorList>
    </citation>
    <scope>NUCLEOTIDE SEQUENCE</scope>
    <source>
        <strain evidence="5">BNC1</strain>
    </source>
</reference>
<dbReference type="CDD" id="cd00090">
    <property type="entry name" value="HTH_ARSR"/>
    <property type="match status" value="1"/>
</dbReference>
<dbReference type="PROSITE" id="PS50995">
    <property type="entry name" value="HTH_MARR_2"/>
    <property type="match status" value="1"/>
</dbReference>
<evidence type="ECO:0000256" key="2">
    <source>
        <dbReference type="ARBA" id="ARBA00023125"/>
    </source>
</evidence>
<organism evidence="5">
    <name type="scientific">Chelativorans sp. (strain BNC1)</name>
    <dbReference type="NCBI Taxonomy" id="266779"/>
    <lineage>
        <taxon>Bacteria</taxon>
        <taxon>Pseudomonadati</taxon>
        <taxon>Pseudomonadota</taxon>
        <taxon>Alphaproteobacteria</taxon>
        <taxon>Hyphomicrobiales</taxon>
        <taxon>Phyllobacteriaceae</taxon>
        <taxon>Chelativorans</taxon>
    </lineage>
</organism>
<dbReference type="InterPro" id="IPR036388">
    <property type="entry name" value="WH-like_DNA-bd_sf"/>
</dbReference>
<dbReference type="SUPFAM" id="SSF46785">
    <property type="entry name" value="Winged helix' DNA-binding domain"/>
    <property type="match status" value="1"/>
</dbReference>
<keyword evidence="3" id="KW-0804">Transcription</keyword>
<keyword evidence="2" id="KW-0238">DNA-binding</keyword>
<dbReference type="GO" id="GO:0003700">
    <property type="term" value="F:DNA-binding transcription factor activity"/>
    <property type="evidence" value="ECO:0007669"/>
    <property type="project" value="InterPro"/>
</dbReference>
<accession>Q11EF4</accession>
<dbReference type="Pfam" id="PF12802">
    <property type="entry name" value="MarR_2"/>
    <property type="match status" value="1"/>
</dbReference>
<dbReference type="InterPro" id="IPR036390">
    <property type="entry name" value="WH_DNA-bd_sf"/>
</dbReference>
<dbReference type="HOGENOM" id="CLU_083287_18_7_5"/>
<dbReference type="KEGG" id="mes:Meso_2845"/>
<dbReference type="STRING" id="266779.Meso_2845"/>
<dbReference type="GO" id="GO:0003677">
    <property type="term" value="F:DNA binding"/>
    <property type="evidence" value="ECO:0007669"/>
    <property type="project" value="UniProtKB-KW"/>
</dbReference>
<dbReference type="EMBL" id="CP000390">
    <property type="protein sequence ID" value="ABG64221.1"/>
    <property type="molecule type" value="Genomic_DNA"/>
</dbReference>
<proteinExistence type="predicted"/>
<dbReference type="eggNOG" id="COG1846">
    <property type="taxonomic scope" value="Bacteria"/>
</dbReference>
<protein>
    <submittedName>
        <fullName evidence="5">Transcriptional regulator, MarR family</fullName>
    </submittedName>
</protein>
<dbReference type="AlphaFoldDB" id="Q11EF4"/>